<evidence type="ECO:0000313" key="2">
    <source>
        <dbReference type="Proteomes" id="UP000663879"/>
    </source>
</evidence>
<dbReference type="EMBL" id="CAJNOC010000397">
    <property type="protein sequence ID" value="CAF0755703.1"/>
    <property type="molecule type" value="Genomic_DNA"/>
</dbReference>
<dbReference type="AlphaFoldDB" id="A0A813PTJ6"/>
<sequence length="771" mass="91597">MNRSINFENIEKLIDCTALYFFENEIIELDSNWRKKESHISKITRLYFDKRPFDKRASLDFYIKWKYDRNLFKSKVFARLEALKSSKEVNEKNKDYIYLSSEEWKRLISFTTNGPRPKLKSCSITIFNEKFREIGFSCQFKIEKNYFSTAKKQNKKRIFWNAVFRCIICENSVHANLQNKPLGSAKVFIELEIQNKSCIGIQKEIKIRLLSEERDLFKQEIALKGATNFKTEATFTGDVRKLGLSSTTIRKLKSEYRHRFQLHNDFRIDADTAKLMFDYFLKNSKSRRLEGYIQEIYSNPFGVLLISEIQIKIWSLISENNSIWYFDATGCLMPKFRSQQETLLYTFVSHDLIRKKLLPVADFLSSANDTITIGSSITKILQMYGGYYFFKHPKIVITDFSWANIHALMNSFNKIDVISYLFLTYRFIVKKETHAISSLNTIIYICSTHFLKNVVEDVDKELLNIKNEKFRHKIKQVFVLSFVLLQNSTDFNEFCENLICVKKIFDMKYKTSDFEKVIIKLDKNLAFRNIDWLKNICNDLKNSNADKKPIFFISNSNINYSEDSPFTGYFRDLFAKLEENDVIPSDVPNNFFFPNLFGIIKKKLHLLPFWSGLLLHNFGTKKTRLSNNSVEQWFFYFKNKILDVNKRVKYYRLLYTSEIATPLYFDLNHNFKYFYEDHFNMKYQSFEANNMFLNSKIEKEMWALKKPLKPKPKYNSKTIDLSFMKTGLFDQKVDQKLISDIEIEEQMEWENQKESKEEILGISSKFFTFLQ</sequence>
<organism evidence="1 2">
    <name type="scientific">Brachionus calyciflorus</name>
    <dbReference type="NCBI Taxonomy" id="104777"/>
    <lineage>
        <taxon>Eukaryota</taxon>
        <taxon>Metazoa</taxon>
        <taxon>Spiralia</taxon>
        <taxon>Gnathifera</taxon>
        <taxon>Rotifera</taxon>
        <taxon>Eurotatoria</taxon>
        <taxon>Monogononta</taxon>
        <taxon>Pseudotrocha</taxon>
        <taxon>Ploima</taxon>
        <taxon>Brachionidae</taxon>
        <taxon>Brachionus</taxon>
    </lineage>
</organism>
<comment type="caution">
    <text evidence="1">The sequence shown here is derived from an EMBL/GenBank/DDBJ whole genome shotgun (WGS) entry which is preliminary data.</text>
</comment>
<dbReference type="OrthoDB" id="6619368at2759"/>
<keyword evidence="2" id="KW-1185">Reference proteome</keyword>
<protein>
    <submittedName>
        <fullName evidence="1">Uncharacterized protein</fullName>
    </submittedName>
</protein>
<accession>A0A813PTJ6</accession>
<gene>
    <name evidence="1" type="ORF">OXX778_LOCUS4160</name>
</gene>
<name>A0A813PTJ6_9BILA</name>
<dbReference type="Proteomes" id="UP000663879">
    <property type="component" value="Unassembled WGS sequence"/>
</dbReference>
<evidence type="ECO:0000313" key="1">
    <source>
        <dbReference type="EMBL" id="CAF0755703.1"/>
    </source>
</evidence>
<proteinExistence type="predicted"/>
<reference evidence="1" key="1">
    <citation type="submission" date="2021-02" db="EMBL/GenBank/DDBJ databases">
        <authorList>
            <person name="Nowell W R."/>
        </authorList>
    </citation>
    <scope>NUCLEOTIDE SEQUENCE</scope>
    <source>
        <strain evidence="1">Ploen Becks lab</strain>
    </source>
</reference>